<feature type="region of interest" description="Disordered" evidence="1">
    <location>
        <begin position="1"/>
        <end position="39"/>
    </location>
</feature>
<sequence>MTQPLTSAQQAQQRNRRTSGQYDHKQHSEAQGALLPEGTPGISQWVSEVGRYHQSIVENANWPAALTDTVSINEDDGSLITQTTFRTKPGDDENKVMVWNRHYHERYGAEAKDARLTSATALHQHSEEPRLFGGFDDDKHSQDAFRATVADTLDVLRDDMLSDRQAVSQQRYRLNEHISKGRESLDASQHVADLLEVHDLYDKLRDRGVHKVELTRDDGPHYEIRHIDTDHEDPDLLLMEGAVIESGIPWQALRRADTSGQALMGYVVLDVTSDPGGISRAELEDQARAINAHQDGPAHNMDPEQLTALNDKIAASLSEMGWVADTEDDDYRLNELTHDIADLLEKHRRVQRSDD</sequence>
<name>A0ABN2UA45_9MICC</name>
<evidence type="ECO:0000313" key="3">
    <source>
        <dbReference type="Proteomes" id="UP001501461"/>
    </source>
</evidence>
<dbReference type="EMBL" id="BAAAMN010000014">
    <property type="protein sequence ID" value="GAA2031162.1"/>
    <property type="molecule type" value="Genomic_DNA"/>
</dbReference>
<keyword evidence="3" id="KW-1185">Reference proteome</keyword>
<dbReference type="Proteomes" id="UP001501461">
    <property type="component" value="Unassembled WGS sequence"/>
</dbReference>
<accession>A0ABN2UA45</accession>
<evidence type="ECO:0000313" key="2">
    <source>
        <dbReference type="EMBL" id="GAA2031162.1"/>
    </source>
</evidence>
<feature type="compositionally biased region" description="Polar residues" evidence="1">
    <location>
        <begin position="1"/>
        <end position="21"/>
    </location>
</feature>
<dbReference type="RefSeq" id="WP_343956441.1">
    <property type="nucleotide sequence ID" value="NZ_BAAAMN010000014.1"/>
</dbReference>
<evidence type="ECO:0000256" key="1">
    <source>
        <dbReference type="SAM" id="MobiDB-lite"/>
    </source>
</evidence>
<organism evidence="2 3">
    <name type="scientific">Yaniella flava</name>
    <dbReference type="NCBI Taxonomy" id="287930"/>
    <lineage>
        <taxon>Bacteria</taxon>
        <taxon>Bacillati</taxon>
        <taxon>Actinomycetota</taxon>
        <taxon>Actinomycetes</taxon>
        <taxon>Micrococcales</taxon>
        <taxon>Micrococcaceae</taxon>
        <taxon>Yaniella</taxon>
    </lineage>
</organism>
<proteinExistence type="predicted"/>
<gene>
    <name evidence="2" type="ORF">GCM10009720_09280</name>
</gene>
<reference evidence="2 3" key="1">
    <citation type="journal article" date="2019" name="Int. J. Syst. Evol. Microbiol.">
        <title>The Global Catalogue of Microorganisms (GCM) 10K type strain sequencing project: providing services to taxonomists for standard genome sequencing and annotation.</title>
        <authorList>
            <consortium name="The Broad Institute Genomics Platform"/>
            <consortium name="The Broad Institute Genome Sequencing Center for Infectious Disease"/>
            <person name="Wu L."/>
            <person name="Ma J."/>
        </authorList>
    </citation>
    <scope>NUCLEOTIDE SEQUENCE [LARGE SCALE GENOMIC DNA]</scope>
    <source>
        <strain evidence="2 3">JCM 13595</strain>
    </source>
</reference>
<comment type="caution">
    <text evidence="2">The sequence shown here is derived from an EMBL/GenBank/DDBJ whole genome shotgun (WGS) entry which is preliminary data.</text>
</comment>
<protein>
    <submittedName>
        <fullName evidence="2">Uncharacterized protein</fullName>
    </submittedName>
</protein>